<evidence type="ECO:0000256" key="6">
    <source>
        <dbReference type="ARBA" id="ARBA00022840"/>
    </source>
</evidence>
<dbReference type="InterPro" id="IPR050660">
    <property type="entry name" value="NEK_Ser/Thr_kinase"/>
</dbReference>
<dbReference type="EC" id="2.7.11.1" evidence="1"/>
<evidence type="ECO:0000256" key="1">
    <source>
        <dbReference type="ARBA" id="ARBA00012513"/>
    </source>
</evidence>
<dbReference type="InterPro" id="IPR000719">
    <property type="entry name" value="Prot_kinase_dom"/>
</dbReference>
<dbReference type="SMART" id="SM00220">
    <property type="entry name" value="S_TKc"/>
    <property type="match status" value="1"/>
</dbReference>
<dbReference type="PROSITE" id="PS50011">
    <property type="entry name" value="PROTEIN_KINASE_DOM"/>
    <property type="match status" value="1"/>
</dbReference>
<dbReference type="AlphaFoldDB" id="L8H945"/>
<dbReference type="InterPro" id="IPR011009">
    <property type="entry name" value="Kinase-like_dom_sf"/>
</dbReference>
<dbReference type="RefSeq" id="XP_004348487.1">
    <property type="nucleotide sequence ID" value="XM_004348437.1"/>
</dbReference>
<dbReference type="Gene3D" id="1.10.510.10">
    <property type="entry name" value="Transferase(Phosphotransferase) domain 1"/>
    <property type="match status" value="1"/>
</dbReference>
<keyword evidence="4" id="KW-0547">Nucleotide-binding</keyword>
<dbReference type="Pfam" id="PF00069">
    <property type="entry name" value="Pkinase"/>
    <property type="match status" value="1"/>
</dbReference>
<organism evidence="11 12">
    <name type="scientific">Acanthamoeba castellanii (strain ATCC 30010 / Neff)</name>
    <dbReference type="NCBI Taxonomy" id="1257118"/>
    <lineage>
        <taxon>Eukaryota</taxon>
        <taxon>Amoebozoa</taxon>
        <taxon>Discosea</taxon>
        <taxon>Longamoebia</taxon>
        <taxon>Centramoebida</taxon>
        <taxon>Acanthamoebidae</taxon>
        <taxon>Acanthamoeba</taxon>
    </lineage>
</organism>
<evidence type="ECO:0000256" key="4">
    <source>
        <dbReference type="ARBA" id="ARBA00022741"/>
    </source>
</evidence>
<evidence type="ECO:0000256" key="3">
    <source>
        <dbReference type="ARBA" id="ARBA00022679"/>
    </source>
</evidence>
<evidence type="ECO:0000256" key="5">
    <source>
        <dbReference type="ARBA" id="ARBA00022777"/>
    </source>
</evidence>
<feature type="compositionally biased region" description="Low complexity" evidence="9">
    <location>
        <begin position="39"/>
        <end position="49"/>
    </location>
</feature>
<evidence type="ECO:0000313" key="12">
    <source>
        <dbReference type="Proteomes" id="UP000011083"/>
    </source>
</evidence>
<dbReference type="EMBL" id="KB007890">
    <property type="protein sequence ID" value="ELR22029.1"/>
    <property type="molecule type" value="Genomic_DNA"/>
</dbReference>
<evidence type="ECO:0000256" key="2">
    <source>
        <dbReference type="ARBA" id="ARBA00022527"/>
    </source>
</evidence>
<keyword evidence="6" id="KW-0067">ATP-binding</keyword>
<feature type="region of interest" description="Disordered" evidence="9">
    <location>
        <begin position="33"/>
        <end position="82"/>
    </location>
</feature>
<dbReference type="PANTHER" id="PTHR43671:SF98">
    <property type="entry name" value="SERINE_THREONINE-PROTEIN KINASE NEK11"/>
    <property type="match status" value="1"/>
</dbReference>
<gene>
    <name evidence="11" type="ORF">ACA1_157710</name>
</gene>
<keyword evidence="5 11" id="KW-0418">Kinase</keyword>
<dbReference type="GO" id="GO:0004674">
    <property type="term" value="F:protein serine/threonine kinase activity"/>
    <property type="evidence" value="ECO:0007669"/>
    <property type="project" value="UniProtKB-KW"/>
</dbReference>
<comment type="catalytic activity">
    <reaction evidence="7">
        <text>L-threonyl-[protein] + ATP = O-phospho-L-threonyl-[protein] + ADP + H(+)</text>
        <dbReference type="Rhea" id="RHEA:46608"/>
        <dbReference type="Rhea" id="RHEA-COMP:11060"/>
        <dbReference type="Rhea" id="RHEA-COMP:11605"/>
        <dbReference type="ChEBI" id="CHEBI:15378"/>
        <dbReference type="ChEBI" id="CHEBI:30013"/>
        <dbReference type="ChEBI" id="CHEBI:30616"/>
        <dbReference type="ChEBI" id="CHEBI:61977"/>
        <dbReference type="ChEBI" id="CHEBI:456216"/>
        <dbReference type="EC" id="2.7.11.1"/>
    </reaction>
</comment>
<name>L8H945_ACACF</name>
<proteinExistence type="predicted"/>
<dbReference type="KEGG" id="acan:ACA1_157710"/>
<dbReference type="Proteomes" id="UP000011083">
    <property type="component" value="Unassembled WGS sequence"/>
</dbReference>
<sequence length="424" mass="47611">MNEEEREREEARLREVFTMGFIDQPEFELRLRALRGEEAPPTAATQQPPLGTGQNNKNNKKKNAKNAGGAAPAAPTDDDGSTIKCRRHEWRVVRAGVAHGANGVISEVAPVSASAAGVSRAYAKEVREATDEDQVEYLHKELTILTHKAILANPNIVHLYDWRIRVMVSTTDGVHDQTRVAVPPCLVMEVCDRSIKNLMRERHYPHFLPKEVEKGAGEVRTELMSEADVVKIGLDVLNALFDLHGVLQTYHGDISNKNVMRSRRGGSARYVLIDFGSSSQFRTRITTPVSQVYAAPEKLDGDWARCDGRCDVFALAVLLSELLVGRPHRDHADIEWLPTHHQQPQQKPQLRTWADLLVSDLVDWRAFFDGALVADAARRWDAAQAAAALRRRPSVRQKRERARDKRLQAEQLRVKALSSWRSIG</sequence>
<evidence type="ECO:0000313" key="11">
    <source>
        <dbReference type="EMBL" id="ELR22029.1"/>
    </source>
</evidence>
<accession>L8H945</accession>
<dbReference type="PANTHER" id="PTHR43671">
    <property type="entry name" value="SERINE/THREONINE-PROTEIN KINASE NEK"/>
    <property type="match status" value="1"/>
</dbReference>
<keyword evidence="2" id="KW-0723">Serine/threonine-protein kinase</keyword>
<dbReference type="SUPFAM" id="SSF56112">
    <property type="entry name" value="Protein kinase-like (PK-like)"/>
    <property type="match status" value="1"/>
</dbReference>
<protein>
    <recommendedName>
        <fullName evidence="1">non-specific serine/threonine protein kinase</fullName>
        <ecNumber evidence="1">2.7.11.1</ecNumber>
    </recommendedName>
</protein>
<feature type="compositionally biased region" description="Low complexity" evidence="9">
    <location>
        <begin position="65"/>
        <end position="75"/>
    </location>
</feature>
<evidence type="ECO:0000256" key="8">
    <source>
        <dbReference type="ARBA" id="ARBA00048679"/>
    </source>
</evidence>
<dbReference type="STRING" id="1257118.L8H945"/>
<keyword evidence="12" id="KW-1185">Reference proteome</keyword>
<dbReference type="GO" id="GO:0005524">
    <property type="term" value="F:ATP binding"/>
    <property type="evidence" value="ECO:0007669"/>
    <property type="project" value="UniProtKB-KW"/>
</dbReference>
<reference evidence="11 12" key="1">
    <citation type="journal article" date="2013" name="Genome Biol.">
        <title>Genome of Acanthamoeba castellanii highlights extensive lateral gene transfer and early evolution of tyrosine kinase signaling.</title>
        <authorList>
            <person name="Clarke M."/>
            <person name="Lohan A.J."/>
            <person name="Liu B."/>
            <person name="Lagkouvardos I."/>
            <person name="Roy S."/>
            <person name="Zafar N."/>
            <person name="Bertelli C."/>
            <person name="Schilde C."/>
            <person name="Kianianmomeni A."/>
            <person name="Burglin T.R."/>
            <person name="Frech C."/>
            <person name="Turcotte B."/>
            <person name="Kopec K.O."/>
            <person name="Synnott J.M."/>
            <person name="Choo C."/>
            <person name="Paponov I."/>
            <person name="Finkler A."/>
            <person name="Soon Heng Tan C."/>
            <person name="Hutchins A.P."/>
            <person name="Weinmeier T."/>
            <person name="Rattei T."/>
            <person name="Chu J.S."/>
            <person name="Gimenez G."/>
            <person name="Irimia M."/>
            <person name="Rigden D.J."/>
            <person name="Fitzpatrick D.A."/>
            <person name="Lorenzo-Morales J."/>
            <person name="Bateman A."/>
            <person name="Chiu C.H."/>
            <person name="Tang P."/>
            <person name="Hegemann P."/>
            <person name="Fromm H."/>
            <person name="Raoult D."/>
            <person name="Greub G."/>
            <person name="Miranda-Saavedra D."/>
            <person name="Chen N."/>
            <person name="Nash P."/>
            <person name="Ginger M.L."/>
            <person name="Horn M."/>
            <person name="Schaap P."/>
            <person name="Caler L."/>
            <person name="Loftus B."/>
        </authorList>
    </citation>
    <scope>NUCLEOTIDE SEQUENCE [LARGE SCALE GENOMIC DNA]</scope>
    <source>
        <strain evidence="11 12">Neff</strain>
    </source>
</reference>
<feature type="domain" description="Protein kinase" evidence="10">
    <location>
        <begin position="91"/>
        <end position="395"/>
    </location>
</feature>
<keyword evidence="3" id="KW-0808">Transferase</keyword>
<dbReference type="VEuPathDB" id="AmoebaDB:ACA1_157710"/>
<dbReference type="GeneID" id="14922949"/>
<evidence type="ECO:0000259" key="10">
    <source>
        <dbReference type="PROSITE" id="PS50011"/>
    </source>
</evidence>
<evidence type="ECO:0000256" key="7">
    <source>
        <dbReference type="ARBA" id="ARBA00047899"/>
    </source>
</evidence>
<evidence type="ECO:0000256" key="9">
    <source>
        <dbReference type="SAM" id="MobiDB-lite"/>
    </source>
</evidence>
<comment type="catalytic activity">
    <reaction evidence="8">
        <text>L-seryl-[protein] + ATP = O-phospho-L-seryl-[protein] + ADP + H(+)</text>
        <dbReference type="Rhea" id="RHEA:17989"/>
        <dbReference type="Rhea" id="RHEA-COMP:9863"/>
        <dbReference type="Rhea" id="RHEA-COMP:11604"/>
        <dbReference type="ChEBI" id="CHEBI:15378"/>
        <dbReference type="ChEBI" id="CHEBI:29999"/>
        <dbReference type="ChEBI" id="CHEBI:30616"/>
        <dbReference type="ChEBI" id="CHEBI:83421"/>
        <dbReference type="ChEBI" id="CHEBI:456216"/>
        <dbReference type="EC" id="2.7.11.1"/>
    </reaction>
</comment>